<dbReference type="Gene3D" id="2.60.40.640">
    <property type="match status" value="1"/>
</dbReference>
<dbReference type="InterPro" id="IPR050357">
    <property type="entry name" value="Arrestin_domain-protein"/>
</dbReference>
<dbReference type="SUPFAM" id="SSF81296">
    <property type="entry name" value="E set domains"/>
    <property type="match status" value="1"/>
</dbReference>
<dbReference type="InterPro" id="IPR014756">
    <property type="entry name" value="Ig_E-set"/>
</dbReference>
<protein>
    <recommendedName>
        <fullName evidence="2">Arrestin-like N-terminal domain-containing protein</fullName>
    </recommendedName>
</protein>
<organism evidence="3 4">
    <name type="scientific">Linnemannia gamsii</name>
    <dbReference type="NCBI Taxonomy" id="64522"/>
    <lineage>
        <taxon>Eukaryota</taxon>
        <taxon>Fungi</taxon>
        <taxon>Fungi incertae sedis</taxon>
        <taxon>Mucoromycota</taxon>
        <taxon>Mortierellomycotina</taxon>
        <taxon>Mortierellomycetes</taxon>
        <taxon>Mortierellales</taxon>
        <taxon>Mortierellaceae</taxon>
        <taxon>Linnemannia</taxon>
    </lineage>
</organism>
<dbReference type="Pfam" id="PF00339">
    <property type="entry name" value="Arrestin_N"/>
    <property type="match status" value="1"/>
</dbReference>
<evidence type="ECO:0000313" key="4">
    <source>
        <dbReference type="Proteomes" id="UP000823405"/>
    </source>
</evidence>
<evidence type="ECO:0000256" key="1">
    <source>
        <dbReference type="SAM" id="MobiDB-lite"/>
    </source>
</evidence>
<reference evidence="3" key="1">
    <citation type="journal article" date="2020" name="Fungal Divers.">
        <title>Resolving the Mortierellaceae phylogeny through synthesis of multi-gene phylogenetics and phylogenomics.</title>
        <authorList>
            <person name="Vandepol N."/>
            <person name="Liber J."/>
            <person name="Desiro A."/>
            <person name="Na H."/>
            <person name="Kennedy M."/>
            <person name="Barry K."/>
            <person name="Grigoriev I.V."/>
            <person name="Miller A.N."/>
            <person name="O'Donnell K."/>
            <person name="Stajich J.E."/>
            <person name="Bonito G."/>
        </authorList>
    </citation>
    <scope>NUCLEOTIDE SEQUENCE</scope>
    <source>
        <strain evidence="3">NVP60</strain>
    </source>
</reference>
<gene>
    <name evidence="3" type="ORF">BGZ97_006506</name>
</gene>
<dbReference type="Proteomes" id="UP000823405">
    <property type="component" value="Unassembled WGS sequence"/>
</dbReference>
<evidence type="ECO:0000313" key="3">
    <source>
        <dbReference type="EMBL" id="KAG0316670.1"/>
    </source>
</evidence>
<feature type="region of interest" description="Disordered" evidence="1">
    <location>
        <begin position="473"/>
        <end position="503"/>
    </location>
</feature>
<comment type="caution">
    <text evidence="3">The sequence shown here is derived from an EMBL/GenBank/DDBJ whole genome shotgun (WGS) entry which is preliminary data.</text>
</comment>
<dbReference type="GO" id="GO:0005886">
    <property type="term" value="C:plasma membrane"/>
    <property type="evidence" value="ECO:0007669"/>
    <property type="project" value="TreeGrafter"/>
</dbReference>
<name>A0A9P6RDK7_9FUNG</name>
<evidence type="ECO:0000259" key="2">
    <source>
        <dbReference type="Pfam" id="PF00339"/>
    </source>
</evidence>
<dbReference type="PANTHER" id="PTHR11188:SF17">
    <property type="entry name" value="FI21816P1"/>
    <property type="match status" value="1"/>
</dbReference>
<feature type="compositionally biased region" description="Low complexity" evidence="1">
    <location>
        <begin position="473"/>
        <end position="492"/>
    </location>
</feature>
<dbReference type="EMBL" id="JAAAIN010000289">
    <property type="protein sequence ID" value="KAG0316670.1"/>
    <property type="molecule type" value="Genomic_DNA"/>
</dbReference>
<dbReference type="GO" id="GO:0030674">
    <property type="term" value="F:protein-macromolecule adaptor activity"/>
    <property type="evidence" value="ECO:0007669"/>
    <property type="project" value="TreeGrafter"/>
</dbReference>
<dbReference type="InterPro" id="IPR011021">
    <property type="entry name" value="Arrestin-like_N"/>
</dbReference>
<dbReference type="GO" id="GO:0031625">
    <property type="term" value="F:ubiquitin protein ligase binding"/>
    <property type="evidence" value="ECO:0007669"/>
    <property type="project" value="TreeGrafter"/>
</dbReference>
<dbReference type="PANTHER" id="PTHR11188">
    <property type="entry name" value="ARRESTIN DOMAIN CONTAINING PROTEIN"/>
    <property type="match status" value="1"/>
</dbReference>
<dbReference type="OrthoDB" id="2333384at2759"/>
<keyword evidence="4" id="KW-1185">Reference proteome</keyword>
<proteinExistence type="predicted"/>
<dbReference type="InterPro" id="IPR014752">
    <property type="entry name" value="Arrestin-like_C"/>
</dbReference>
<dbReference type="GO" id="GO:0070086">
    <property type="term" value="P:ubiquitin-dependent endocytosis"/>
    <property type="evidence" value="ECO:0007669"/>
    <property type="project" value="TreeGrafter"/>
</dbReference>
<sequence>MGRHCNNSADSWFTIQLNDPYITIPDSSSTSSSTSEEPNRTDAEKGLLTGTVLIRVSKPTKVKSLSLTFAGVARTKFYFDSSRIPGARTCVHSDKHQYECTLIEQTEHFLSPTATTAHNNNLNSHHHPHVLPAGIHRFAFTFTLHDRLPAIISSRAVNIQYRLTASLQTVSFLPFSSPHVVSRPVVLLQRDELPSDDLFNTAVLRVATEKSTRLSGHVSIPCSVIPQSGTIPLMLNLGLTGSASSLTRITIELLERILAVDDAEDQEDVLLHERLVTRQNCPIHDWPGSTMEEPVTIAKRLMFKVPQLPLSSWSSFKHEEITSLSGFQASLDKGLCHASGDYRLGSLSTSRITNTDNSGEDRKHIRIRHLIRFSFQIRGLADPSTSSHPETVETESIQKDAHVWIVGNQDYHEDETFPPSYYRSFSTTLVDSDKILEMDQRAIEALQDDIPDLISPPCYEDCLARLSPTVSLSSTVGGSSREGSRSSSVSSSPTLASWRPSVESQRGEMVMDMNVSHFSLNESLAESHASQDTYAHDLQAYTNRYSHANPIVVFAT</sequence>
<accession>A0A9P6RDK7</accession>
<feature type="domain" description="Arrestin-like N-terminal" evidence="2">
    <location>
        <begin position="37"/>
        <end position="168"/>
    </location>
</feature>
<dbReference type="AlphaFoldDB" id="A0A9P6RDK7"/>
<feature type="region of interest" description="Disordered" evidence="1">
    <location>
        <begin position="24"/>
        <end position="44"/>
    </location>
</feature>
<dbReference type="GO" id="GO:0005829">
    <property type="term" value="C:cytosol"/>
    <property type="evidence" value="ECO:0007669"/>
    <property type="project" value="TreeGrafter"/>
</dbReference>